<sequence length="207" mass="22167">MGEVSGPRRSAETRLRIVRAAHELFVACGYAGTTFQEIASAAGVSVQTVYFHYGSKSRLLRHVVDVASAGDEEPVPLADRPWFAELEKGGDPVAVVRRWVHEAGIVLVRVAPILAVVRDAAAADSGMAAQWARSGERRRTAHGAFVSVLAGLRALRPGLTVERAVDAAVALLSPELFLVVTRECGWSTAGWEEWAAGHLAHDLLPVS</sequence>
<dbReference type="AlphaFoldDB" id="A0A8J3T3K3"/>
<dbReference type="Gene3D" id="1.10.357.10">
    <property type="entry name" value="Tetracycline Repressor, domain 2"/>
    <property type="match status" value="1"/>
</dbReference>
<comment type="caution">
    <text evidence="6">The sequence shown here is derived from an EMBL/GenBank/DDBJ whole genome shotgun (WGS) entry which is preliminary data.</text>
</comment>
<dbReference type="PANTHER" id="PTHR30055">
    <property type="entry name" value="HTH-TYPE TRANSCRIPTIONAL REGULATOR RUTR"/>
    <property type="match status" value="1"/>
</dbReference>
<evidence type="ECO:0000259" key="5">
    <source>
        <dbReference type="PROSITE" id="PS50977"/>
    </source>
</evidence>
<dbReference type="InterPro" id="IPR009057">
    <property type="entry name" value="Homeodomain-like_sf"/>
</dbReference>
<reference evidence="6" key="1">
    <citation type="submission" date="2021-01" db="EMBL/GenBank/DDBJ databases">
        <title>Whole genome shotgun sequence of Planobispora takensis NBRC 109077.</title>
        <authorList>
            <person name="Komaki H."/>
            <person name="Tamura T."/>
        </authorList>
    </citation>
    <scope>NUCLEOTIDE SEQUENCE</scope>
    <source>
        <strain evidence="6">NBRC 109077</strain>
    </source>
</reference>
<dbReference type="InterPro" id="IPR050109">
    <property type="entry name" value="HTH-type_TetR-like_transc_reg"/>
</dbReference>
<dbReference type="SUPFAM" id="SSF46689">
    <property type="entry name" value="Homeodomain-like"/>
    <property type="match status" value="1"/>
</dbReference>
<dbReference type="Proteomes" id="UP000634476">
    <property type="component" value="Unassembled WGS sequence"/>
</dbReference>
<name>A0A8J3T3K3_9ACTN</name>
<keyword evidence="1" id="KW-0805">Transcription regulation</keyword>
<dbReference type="RefSeq" id="WP_203878521.1">
    <property type="nucleotide sequence ID" value="NZ_BOOK01000048.1"/>
</dbReference>
<dbReference type="EMBL" id="BOOK01000048">
    <property type="protein sequence ID" value="GII04265.1"/>
    <property type="molecule type" value="Genomic_DNA"/>
</dbReference>
<feature type="DNA-binding region" description="H-T-H motif" evidence="4">
    <location>
        <begin position="34"/>
        <end position="53"/>
    </location>
</feature>
<keyword evidence="3" id="KW-0804">Transcription</keyword>
<evidence type="ECO:0000256" key="2">
    <source>
        <dbReference type="ARBA" id="ARBA00023125"/>
    </source>
</evidence>
<dbReference type="Pfam" id="PF00440">
    <property type="entry name" value="TetR_N"/>
    <property type="match status" value="1"/>
</dbReference>
<dbReference type="GO" id="GO:0000976">
    <property type="term" value="F:transcription cis-regulatory region binding"/>
    <property type="evidence" value="ECO:0007669"/>
    <property type="project" value="TreeGrafter"/>
</dbReference>
<dbReference type="InterPro" id="IPR001647">
    <property type="entry name" value="HTH_TetR"/>
</dbReference>
<keyword evidence="7" id="KW-1185">Reference proteome</keyword>
<evidence type="ECO:0000256" key="3">
    <source>
        <dbReference type="ARBA" id="ARBA00023163"/>
    </source>
</evidence>
<proteinExistence type="predicted"/>
<evidence type="ECO:0000256" key="1">
    <source>
        <dbReference type="ARBA" id="ARBA00023015"/>
    </source>
</evidence>
<organism evidence="6 7">
    <name type="scientific">Planobispora takensis</name>
    <dbReference type="NCBI Taxonomy" id="1367882"/>
    <lineage>
        <taxon>Bacteria</taxon>
        <taxon>Bacillati</taxon>
        <taxon>Actinomycetota</taxon>
        <taxon>Actinomycetes</taxon>
        <taxon>Streptosporangiales</taxon>
        <taxon>Streptosporangiaceae</taxon>
        <taxon>Planobispora</taxon>
    </lineage>
</organism>
<accession>A0A8J3T3K3</accession>
<feature type="domain" description="HTH tetR-type" evidence="5">
    <location>
        <begin position="11"/>
        <end position="71"/>
    </location>
</feature>
<evidence type="ECO:0000313" key="7">
    <source>
        <dbReference type="Proteomes" id="UP000634476"/>
    </source>
</evidence>
<evidence type="ECO:0000256" key="4">
    <source>
        <dbReference type="PROSITE-ProRule" id="PRU00335"/>
    </source>
</evidence>
<gene>
    <name evidence="6" type="ORF">Pta02_62730</name>
</gene>
<keyword evidence="2 4" id="KW-0238">DNA-binding</keyword>
<protein>
    <submittedName>
        <fullName evidence="6">TetR family transcriptional regulator</fullName>
    </submittedName>
</protein>
<dbReference type="PRINTS" id="PR00455">
    <property type="entry name" value="HTHTETR"/>
</dbReference>
<dbReference type="PROSITE" id="PS50977">
    <property type="entry name" value="HTH_TETR_2"/>
    <property type="match status" value="1"/>
</dbReference>
<dbReference type="PANTHER" id="PTHR30055:SF234">
    <property type="entry name" value="HTH-TYPE TRANSCRIPTIONAL REGULATOR BETI"/>
    <property type="match status" value="1"/>
</dbReference>
<dbReference type="GO" id="GO:0003700">
    <property type="term" value="F:DNA-binding transcription factor activity"/>
    <property type="evidence" value="ECO:0007669"/>
    <property type="project" value="TreeGrafter"/>
</dbReference>
<evidence type="ECO:0000313" key="6">
    <source>
        <dbReference type="EMBL" id="GII04265.1"/>
    </source>
</evidence>